<evidence type="ECO:0000313" key="2">
    <source>
        <dbReference type="WBParaSite" id="nRc.2.0.1.t33651-RA"/>
    </source>
</evidence>
<reference evidence="2" key="1">
    <citation type="submission" date="2022-11" db="UniProtKB">
        <authorList>
            <consortium name="WormBaseParasite"/>
        </authorList>
    </citation>
    <scope>IDENTIFICATION</scope>
</reference>
<dbReference type="WBParaSite" id="nRc.2.0.1.t33651-RA">
    <property type="protein sequence ID" value="nRc.2.0.1.t33651-RA"/>
    <property type="gene ID" value="nRc.2.0.1.g33651"/>
</dbReference>
<keyword evidence="1" id="KW-1185">Reference proteome</keyword>
<name>A0A915K4L2_ROMCU</name>
<dbReference type="AlphaFoldDB" id="A0A915K4L2"/>
<organism evidence="1 2">
    <name type="scientific">Romanomermis culicivorax</name>
    <name type="common">Nematode worm</name>
    <dbReference type="NCBI Taxonomy" id="13658"/>
    <lineage>
        <taxon>Eukaryota</taxon>
        <taxon>Metazoa</taxon>
        <taxon>Ecdysozoa</taxon>
        <taxon>Nematoda</taxon>
        <taxon>Enoplea</taxon>
        <taxon>Dorylaimia</taxon>
        <taxon>Mermithida</taxon>
        <taxon>Mermithoidea</taxon>
        <taxon>Mermithidae</taxon>
        <taxon>Romanomermis</taxon>
    </lineage>
</organism>
<evidence type="ECO:0000313" key="1">
    <source>
        <dbReference type="Proteomes" id="UP000887565"/>
    </source>
</evidence>
<accession>A0A915K4L2</accession>
<sequence>MATVAALPAPLAHFAARGPRPGIPTDSVLEVIGQLESMNLITRMSFFEGPPCPSWNIQSQSILDHWWKEENEQRPKLLNKDLRGHLTLATSYITNHTD</sequence>
<proteinExistence type="predicted"/>
<dbReference type="Proteomes" id="UP000887565">
    <property type="component" value="Unplaced"/>
</dbReference>
<protein>
    <submittedName>
        <fullName evidence="2">Uncharacterized protein</fullName>
    </submittedName>
</protein>